<evidence type="ECO:0000256" key="1">
    <source>
        <dbReference type="SAM" id="MobiDB-lite"/>
    </source>
</evidence>
<proteinExistence type="predicted"/>
<accession>A0A6C0AJJ0</accession>
<name>A0A6C0AJJ0_9ZZZZ</name>
<organism evidence="2">
    <name type="scientific">viral metagenome</name>
    <dbReference type="NCBI Taxonomy" id="1070528"/>
    <lineage>
        <taxon>unclassified sequences</taxon>
        <taxon>metagenomes</taxon>
        <taxon>organismal metagenomes</taxon>
    </lineage>
</organism>
<reference evidence="2" key="1">
    <citation type="journal article" date="2020" name="Nature">
        <title>Giant virus diversity and host interactions through global metagenomics.</title>
        <authorList>
            <person name="Schulz F."/>
            <person name="Roux S."/>
            <person name="Paez-Espino D."/>
            <person name="Jungbluth S."/>
            <person name="Walsh D.A."/>
            <person name="Denef V.J."/>
            <person name="McMahon K.D."/>
            <person name="Konstantinidis K.T."/>
            <person name="Eloe-Fadrosh E.A."/>
            <person name="Kyrpides N.C."/>
            <person name="Woyke T."/>
        </authorList>
    </citation>
    <scope>NUCLEOTIDE SEQUENCE</scope>
    <source>
        <strain evidence="2">GVMAG-S-1035303-20</strain>
    </source>
</reference>
<dbReference type="AlphaFoldDB" id="A0A6C0AJJ0"/>
<sequence>MGSRLSNTSWCWSPRDRCPEHAPPVYRQSYEDRIEEQYERKRAKEWMAWNKWRYSQGHDPDIGSIGQLWEGGGADAKEVTDGW</sequence>
<evidence type="ECO:0000313" key="2">
    <source>
        <dbReference type="EMBL" id="QHS79633.1"/>
    </source>
</evidence>
<dbReference type="EMBL" id="MN740650">
    <property type="protein sequence ID" value="QHS79633.1"/>
    <property type="molecule type" value="Genomic_DNA"/>
</dbReference>
<feature type="region of interest" description="Disordered" evidence="1">
    <location>
        <begin position="64"/>
        <end position="83"/>
    </location>
</feature>
<protein>
    <submittedName>
        <fullName evidence="2">Uncharacterized protein</fullName>
    </submittedName>
</protein>